<protein>
    <submittedName>
        <fullName evidence="2">Helix-turn-helix domain-containing protein</fullName>
    </submittedName>
</protein>
<dbReference type="Gene3D" id="1.10.10.10">
    <property type="entry name" value="Winged helix-like DNA-binding domain superfamily/Winged helix DNA-binding domain"/>
    <property type="match status" value="1"/>
</dbReference>
<dbReference type="InterPro" id="IPR051797">
    <property type="entry name" value="TrmB-like"/>
</dbReference>
<evidence type="ECO:0000313" key="2">
    <source>
        <dbReference type="EMBL" id="WXG68499.1"/>
    </source>
</evidence>
<keyword evidence="3" id="KW-1185">Reference proteome</keyword>
<name>A0ABZ2PH75_9NOCA</name>
<organism evidence="2 3">
    <name type="scientific">Rhodococcus sovatensis</name>
    <dbReference type="NCBI Taxonomy" id="1805840"/>
    <lineage>
        <taxon>Bacteria</taxon>
        <taxon>Bacillati</taxon>
        <taxon>Actinomycetota</taxon>
        <taxon>Actinomycetes</taxon>
        <taxon>Mycobacteriales</taxon>
        <taxon>Nocardiaceae</taxon>
        <taxon>Rhodococcus</taxon>
    </lineage>
</organism>
<dbReference type="Proteomes" id="UP001432000">
    <property type="component" value="Chromosome"/>
</dbReference>
<dbReference type="RefSeq" id="WP_338888742.1">
    <property type="nucleotide sequence ID" value="NZ_CP147846.1"/>
</dbReference>
<dbReference type="InterPro" id="IPR036390">
    <property type="entry name" value="WH_DNA-bd_sf"/>
</dbReference>
<dbReference type="SUPFAM" id="SSF46785">
    <property type="entry name" value="Winged helix' DNA-binding domain"/>
    <property type="match status" value="1"/>
</dbReference>
<sequence length="271" mass="29158">MIETPTSKLQSALVRLGFSPYEAKAYTALVGQSPMNGSEVSKRAGMPPSKVYETLARLETKGAVVVNRSEPVLYGAVPHRDLLTGLAARYEADVAAAIGELDALPAGDRAGLVWSLYTRESILDAFLRVIDAAHTQLFAGIWDEEIDALGPCLEKAARRGVDTHVAIYGPRTLRGPKVYDLSECGASARLRLSGRRLAVAVADDIDTVVAEFGDRSPAEAVLTTNPVTGLLAVEYIKADISGRLLINAMPDANYQQLLETHDMQSILARKP</sequence>
<dbReference type="EMBL" id="CP147846">
    <property type="protein sequence ID" value="WXG68499.1"/>
    <property type="molecule type" value="Genomic_DNA"/>
</dbReference>
<accession>A0ABZ2PH75</accession>
<dbReference type="PANTHER" id="PTHR34293:SF1">
    <property type="entry name" value="HTH-TYPE TRANSCRIPTIONAL REGULATOR TRMBL2"/>
    <property type="match status" value="1"/>
</dbReference>
<dbReference type="CDD" id="cd09124">
    <property type="entry name" value="PLDc_like_TrmB_middle"/>
    <property type="match status" value="1"/>
</dbReference>
<dbReference type="Pfam" id="PF01978">
    <property type="entry name" value="TrmB"/>
    <property type="match status" value="1"/>
</dbReference>
<gene>
    <name evidence="2" type="ORF">WDS16_25475</name>
</gene>
<dbReference type="InterPro" id="IPR002831">
    <property type="entry name" value="Tscrpt_reg_TrmB_N"/>
</dbReference>
<dbReference type="PANTHER" id="PTHR34293">
    <property type="entry name" value="HTH-TYPE TRANSCRIPTIONAL REGULATOR TRMBL2"/>
    <property type="match status" value="1"/>
</dbReference>
<feature type="domain" description="Transcription regulator TrmB N-terminal" evidence="1">
    <location>
        <begin position="15"/>
        <end position="78"/>
    </location>
</feature>
<evidence type="ECO:0000259" key="1">
    <source>
        <dbReference type="Pfam" id="PF01978"/>
    </source>
</evidence>
<dbReference type="InterPro" id="IPR036388">
    <property type="entry name" value="WH-like_DNA-bd_sf"/>
</dbReference>
<evidence type="ECO:0000313" key="3">
    <source>
        <dbReference type="Proteomes" id="UP001432000"/>
    </source>
</evidence>
<reference evidence="2 3" key="1">
    <citation type="submission" date="2024-03" db="EMBL/GenBank/DDBJ databases">
        <title>Natural products discovery in diverse microorganisms through a two-stage MS feature dereplication strategy.</title>
        <authorList>
            <person name="Zhang R."/>
        </authorList>
    </citation>
    <scope>NUCLEOTIDE SEQUENCE [LARGE SCALE GENOMIC DNA]</scope>
    <source>
        <strain evidence="2 3">18930</strain>
    </source>
</reference>
<proteinExistence type="predicted"/>